<keyword evidence="2" id="KW-1133">Transmembrane helix</keyword>
<dbReference type="Proteomes" id="UP000078200">
    <property type="component" value="Unassembled WGS sequence"/>
</dbReference>
<dbReference type="EnsemblMetazoa" id="GAUT046265-RA">
    <property type="protein sequence ID" value="GAUT046265-PA"/>
    <property type="gene ID" value="GAUT046265"/>
</dbReference>
<reference evidence="3" key="1">
    <citation type="submission" date="2020-05" db="UniProtKB">
        <authorList>
            <consortium name="EnsemblMetazoa"/>
        </authorList>
    </citation>
    <scope>IDENTIFICATION</scope>
    <source>
        <strain evidence="3">TTRI</strain>
    </source>
</reference>
<proteinExistence type="predicted"/>
<dbReference type="VEuPathDB" id="VectorBase:GAUT046265"/>
<feature type="transmembrane region" description="Helical" evidence="2">
    <location>
        <begin position="86"/>
        <end position="105"/>
    </location>
</feature>
<protein>
    <submittedName>
        <fullName evidence="3">Uncharacterized protein</fullName>
    </submittedName>
</protein>
<feature type="region of interest" description="Disordered" evidence="1">
    <location>
        <begin position="156"/>
        <end position="190"/>
    </location>
</feature>
<keyword evidence="4" id="KW-1185">Reference proteome</keyword>
<feature type="compositionally biased region" description="Basic and acidic residues" evidence="1">
    <location>
        <begin position="160"/>
        <end position="171"/>
    </location>
</feature>
<evidence type="ECO:0000256" key="1">
    <source>
        <dbReference type="SAM" id="MobiDB-lite"/>
    </source>
</evidence>
<sequence length="190" mass="21302">MAKALAVNSLATEHNEICCWIHVAEAILCYPQKSMKYLGDLIRGNAYPFVLSGSEEVGTIGLALGYRNLNECMSSEKHKKAQQQELTTILLMLINSLNILLIAFLRNSSLASFPLKTHALKHAEAFYKKQEKFESVFSLVNSLQRYNNKNHHAIALRATTSERDNKNKESPASKTQSEKLSGTLVFTEIQ</sequence>
<keyword evidence="2" id="KW-0472">Membrane</keyword>
<name>A0A1A9VST4_GLOAU</name>
<accession>A0A1A9VST4</accession>
<keyword evidence="2" id="KW-0812">Transmembrane</keyword>
<organism evidence="3 4">
    <name type="scientific">Glossina austeni</name>
    <name type="common">Savannah tsetse fly</name>
    <dbReference type="NCBI Taxonomy" id="7395"/>
    <lineage>
        <taxon>Eukaryota</taxon>
        <taxon>Metazoa</taxon>
        <taxon>Ecdysozoa</taxon>
        <taxon>Arthropoda</taxon>
        <taxon>Hexapoda</taxon>
        <taxon>Insecta</taxon>
        <taxon>Pterygota</taxon>
        <taxon>Neoptera</taxon>
        <taxon>Endopterygota</taxon>
        <taxon>Diptera</taxon>
        <taxon>Brachycera</taxon>
        <taxon>Muscomorpha</taxon>
        <taxon>Hippoboscoidea</taxon>
        <taxon>Glossinidae</taxon>
        <taxon>Glossina</taxon>
    </lineage>
</organism>
<evidence type="ECO:0000313" key="4">
    <source>
        <dbReference type="Proteomes" id="UP000078200"/>
    </source>
</evidence>
<evidence type="ECO:0000256" key="2">
    <source>
        <dbReference type="SAM" id="Phobius"/>
    </source>
</evidence>
<dbReference type="AlphaFoldDB" id="A0A1A9VST4"/>
<evidence type="ECO:0000313" key="3">
    <source>
        <dbReference type="EnsemblMetazoa" id="GAUT046265-PA"/>
    </source>
</evidence>